<feature type="transmembrane region" description="Helical" evidence="1">
    <location>
        <begin position="66"/>
        <end position="90"/>
    </location>
</feature>
<evidence type="ECO:0000313" key="3">
    <source>
        <dbReference type="Proteomes" id="UP000606193"/>
    </source>
</evidence>
<proteinExistence type="predicted"/>
<dbReference type="Proteomes" id="UP000606193">
    <property type="component" value="Unassembled WGS sequence"/>
</dbReference>
<keyword evidence="3" id="KW-1185">Reference proteome</keyword>
<sequence>MKRFFESKPVVYMSKFIDMIILNVIFLISCIPVFTIGAAWTAMYYTCVKVIRRDRGKVWQEYKHSFVVNFKTATGVWVILAVVEGVFAVLTFRLLVHGHGSLSAAVIGLAMAGFLFTLAMMIYAFAVLSRFTVNAKGTIQNAVLISIHHGGETVYMLVLTLGLATLIMMGWKFLPVILLIMPSAYMLLISLIMEKILIQYTPEEEEVTSDDAGIDPEDMLYAEEHKDKPWYLEGGDKNE</sequence>
<evidence type="ECO:0000256" key="1">
    <source>
        <dbReference type="SAM" id="Phobius"/>
    </source>
</evidence>
<feature type="transmembrane region" description="Helical" evidence="1">
    <location>
        <begin position="20"/>
        <end position="45"/>
    </location>
</feature>
<feature type="transmembrane region" description="Helical" evidence="1">
    <location>
        <begin position="173"/>
        <end position="193"/>
    </location>
</feature>
<dbReference type="InterPro" id="IPR006938">
    <property type="entry name" value="DUF624"/>
</dbReference>
<dbReference type="RefSeq" id="WP_249297963.1">
    <property type="nucleotide sequence ID" value="NZ_JACRSX010000010.1"/>
</dbReference>
<keyword evidence="1" id="KW-0812">Transmembrane</keyword>
<dbReference type="EMBL" id="JACRSX010000010">
    <property type="protein sequence ID" value="MBC8562663.1"/>
    <property type="molecule type" value="Genomic_DNA"/>
</dbReference>
<dbReference type="PROSITE" id="PS51257">
    <property type="entry name" value="PROKAR_LIPOPROTEIN"/>
    <property type="match status" value="1"/>
</dbReference>
<keyword evidence="1" id="KW-1133">Transmembrane helix</keyword>
<organism evidence="2 3">
    <name type="scientific">Jutongia huaianensis</name>
    <dbReference type="NCBI Taxonomy" id="2763668"/>
    <lineage>
        <taxon>Bacteria</taxon>
        <taxon>Bacillati</taxon>
        <taxon>Bacillota</taxon>
        <taxon>Clostridia</taxon>
        <taxon>Lachnospirales</taxon>
        <taxon>Lachnospiraceae</taxon>
        <taxon>Jutongia</taxon>
    </lineage>
</organism>
<reference evidence="2 3" key="1">
    <citation type="submission" date="2020-08" db="EMBL/GenBank/DDBJ databases">
        <title>Genome public.</title>
        <authorList>
            <person name="Liu C."/>
            <person name="Sun Q."/>
        </authorList>
    </citation>
    <scope>NUCLEOTIDE SEQUENCE [LARGE SCALE GENOMIC DNA]</scope>
    <source>
        <strain evidence="2 3">NSJ-37</strain>
    </source>
</reference>
<gene>
    <name evidence="2" type="ORF">H8704_08490</name>
</gene>
<name>A0ABR7N209_9FIRM</name>
<dbReference type="Pfam" id="PF04854">
    <property type="entry name" value="DUF624"/>
    <property type="match status" value="1"/>
</dbReference>
<protein>
    <submittedName>
        <fullName evidence="2">YesL family protein</fullName>
    </submittedName>
</protein>
<keyword evidence="1" id="KW-0472">Membrane</keyword>
<feature type="transmembrane region" description="Helical" evidence="1">
    <location>
        <begin position="149"/>
        <end position="167"/>
    </location>
</feature>
<feature type="transmembrane region" description="Helical" evidence="1">
    <location>
        <begin position="102"/>
        <end position="128"/>
    </location>
</feature>
<comment type="caution">
    <text evidence="2">The sequence shown here is derived from an EMBL/GenBank/DDBJ whole genome shotgun (WGS) entry which is preliminary data.</text>
</comment>
<accession>A0ABR7N209</accession>
<evidence type="ECO:0000313" key="2">
    <source>
        <dbReference type="EMBL" id="MBC8562663.1"/>
    </source>
</evidence>